<dbReference type="Gene3D" id="1.10.530.40">
    <property type="match status" value="1"/>
</dbReference>
<evidence type="ECO:0000313" key="4">
    <source>
        <dbReference type="Proteomes" id="UP001554567"/>
    </source>
</evidence>
<accession>A0ABV3N5H1</accession>
<keyword evidence="1" id="KW-0929">Antimicrobial</keyword>
<comment type="caution">
    <text evidence="3">The sequence shown here is derived from an EMBL/GenBank/DDBJ whole genome shotgun (WGS) entry which is preliminary data.</text>
</comment>
<evidence type="ECO:0008006" key="5">
    <source>
        <dbReference type="Google" id="ProtNLM"/>
    </source>
</evidence>
<evidence type="ECO:0000313" key="3">
    <source>
        <dbReference type="EMBL" id="MEW5291072.1"/>
    </source>
</evidence>
<evidence type="ECO:0000256" key="1">
    <source>
        <dbReference type="ARBA" id="ARBA00022529"/>
    </source>
</evidence>
<gene>
    <name evidence="3" type="ORF">ABW286_18110</name>
</gene>
<keyword evidence="4" id="KW-1185">Reference proteome</keyword>
<dbReference type="InterPro" id="IPR023347">
    <property type="entry name" value="Lysozyme_dom_sf"/>
</dbReference>
<organism evidence="3 4">
    <name type="scientific">Erwinia papayae</name>
    <dbReference type="NCBI Taxonomy" id="206499"/>
    <lineage>
        <taxon>Bacteria</taxon>
        <taxon>Pseudomonadati</taxon>
        <taxon>Pseudomonadota</taxon>
        <taxon>Gammaproteobacteria</taxon>
        <taxon>Enterobacterales</taxon>
        <taxon>Erwiniaceae</taxon>
        <taxon>Erwinia</taxon>
    </lineage>
</organism>
<keyword evidence="2" id="KW-0081">Bacteriolytic enzyme</keyword>
<proteinExistence type="predicted"/>
<dbReference type="RefSeq" id="WP_367168308.1">
    <property type="nucleotide sequence ID" value="NZ_JBFKZN010000010.1"/>
</dbReference>
<dbReference type="Proteomes" id="UP001554567">
    <property type="component" value="Unassembled WGS sequence"/>
</dbReference>
<reference evidence="3 4" key="1">
    <citation type="submission" date="2024-07" db="EMBL/GenBank/DDBJ databases">
        <authorList>
            <person name="Dulla G.F.J."/>
            <person name="Delorm J.G."/>
        </authorList>
    </citation>
    <scope>NUCLEOTIDE SEQUENCE [LARGE SCALE GENOMIC DNA]</scope>
    <source>
        <strain evidence="3 4">JGD 233</strain>
    </source>
</reference>
<name>A0ABV3N5H1_9GAMM</name>
<protein>
    <recommendedName>
        <fullName evidence="5">Lysozyme</fullName>
    </recommendedName>
</protein>
<evidence type="ECO:0000256" key="2">
    <source>
        <dbReference type="ARBA" id="ARBA00022638"/>
    </source>
</evidence>
<sequence>MLEPKEGLLTFRAEGNNFRGSRYYSRKIHWPGNSPACGKIAEGAGLTHCRAAEFVKNNKESTGEITEIQQLRLFQIIWSEYFNNASDFYYRRKIPGSLPWDKLAPEIKEVFVDMFYQGRMTIDRVRFFTNNDKNEIIKLIRSNSLLTGDEVGRKRIKYLVENMK</sequence>
<dbReference type="EMBL" id="JBFKZN010000010">
    <property type="protein sequence ID" value="MEW5291072.1"/>
    <property type="molecule type" value="Genomic_DNA"/>
</dbReference>